<dbReference type="EMBL" id="AP023366">
    <property type="protein sequence ID" value="BCJ88533.1"/>
    <property type="molecule type" value="Genomic_DNA"/>
</dbReference>
<evidence type="ECO:0000313" key="1">
    <source>
        <dbReference type="EMBL" id="BCJ88533.1"/>
    </source>
</evidence>
<dbReference type="RefSeq" id="WP_200759123.1">
    <property type="nucleotide sequence ID" value="NZ_AP023366.1"/>
</dbReference>
<evidence type="ECO:0000313" key="2">
    <source>
        <dbReference type="Proteomes" id="UP000593802"/>
    </source>
</evidence>
<protein>
    <submittedName>
        <fullName evidence="1">Uncharacterized protein</fullName>
    </submittedName>
</protein>
<organism evidence="1 2">
    <name type="scientific">Effusibacillus dendaii</name>
    <dbReference type="NCBI Taxonomy" id="2743772"/>
    <lineage>
        <taxon>Bacteria</taxon>
        <taxon>Bacillati</taxon>
        <taxon>Bacillota</taxon>
        <taxon>Bacilli</taxon>
        <taxon>Bacillales</taxon>
        <taxon>Alicyclobacillaceae</taxon>
        <taxon>Effusibacillus</taxon>
    </lineage>
</organism>
<dbReference type="AlphaFoldDB" id="A0A7I8DEG0"/>
<reference evidence="1 2" key="1">
    <citation type="submission" date="2020-08" db="EMBL/GenBank/DDBJ databases">
        <title>Complete Genome Sequence of Effusibacillus dendaii Strain skT53, Isolated from Farmland soil.</title>
        <authorList>
            <person name="Konishi T."/>
            <person name="Kawasaki H."/>
        </authorList>
    </citation>
    <scope>NUCLEOTIDE SEQUENCE [LARGE SCALE GENOMIC DNA]</scope>
    <source>
        <strain evidence="2">skT53</strain>
    </source>
</reference>
<gene>
    <name evidence="1" type="ORF">skT53_35180</name>
</gene>
<accession>A0A7I8DEG0</accession>
<name>A0A7I8DEG0_9BACL</name>
<sequence>MLDATLLEKTCANYTEEQKDAIMKGFCPHCLPKLTPYRILNTFYSEQFEMMVHRVKCQDIVRCEWEELVPNRRSDNGLENFFHS</sequence>
<keyword evidence="2" id="KW-1185">Reference proteome</keyword>
<proteinExistence type="predicted"/>
<dbReference type="KEGG" id="eff:skT53_35180"/>
<dbReference type="Proteomes" id="UP000593802">
    <property type="component" value="Chromosome"/>
</dbReference>